<reference evidence="2 3" key="1">
    <citation type="submission" date="2016-11" db="EMBL/GenBank/DDBJ databases">
        <title>Genomic analysis of Caldithrix abyssi and proposal of a novel bacterial phylum Caldithrichaeota.</title>
        <authorList>
            <person name="Kublanov I."/>
            <person name="Sigalova O."/>
            <person name="Gavrilov S."/>
            <person name="Lebedinsky A."/>
            <person name="Ivanova N."/>
            <person name="Daum C."/>
            <person name="Reddy T."/>
            <person name="Klenk H.P."/>
            <person name="Goker M."/>
            <person name="Reva O."/>
            <person name="Miroshnichenko M."/>
            <person name="Kyprides N."/>
            <person name="Woyke T."/>
            <person name="Gelfand M."/>
        </authorList>
    </citation>
    <scope>NUCLEOTIDE SEQUENCE [LARGE SCALE GENOMIC DNA]</scope>
    <source>
        <strain evidence="2 3">LF13</strain>
    </source>
</reference>
<evidence type="ECO:0000313" key="2">
    <source>
        <dbReference type="EMBL" id="APF18685.1"/>
    </source>
</evidence>
<organism evidence="2 3">
    <name type="scientific">Caldithrix abyssi DSM 13497</name>
    <dbReference type="NCBI Taxonomy" id="880073"/>
    <lineage>
        <taxon>Bacteria</taxon>
        <taxon>Pseudomonadati</taxon>
        <taxon>Calditrichota</taxon>
        <taxon>Calditrichia</taxon>
        <taxon>Calditrichales</taxon>
        <taxon>Calditrichaceae</taxon>
        <taxon>Caldithrix</taxon>
    </lineage>
</organism>
<dbReference type="InterPro" id="IPR011322">
    <property type="entry name" value="N-reg_PII-like_a/b"/>
</dbReference>
<dbReference type="EMBL" id="CP018099">
    <property type="protein sequence ID" value="APF18685.1"/>
    <property type="molecule type" value="Genomic_DNA"/>
</dbReference>
<proteinExistence type="inferred from homology"/>
<dbReference type="KEGG" id="caby:Cabys_1936"/>
<dbReference type="Pfam" id="PF03091">
    <property type="entry name" value="CutA1"/>
    <property type="match status" value="1"/>
</dbReference>
<dbReference type="Gene3D" id="3.30.70.120">
    <property type="match status" value="1"/>
</dbReference>
<dbReference type="InterPro" id="IPR004323">
    <property type="entry name" value="Ion_tolerance_CutA"/>
</dbReference>
<dbReference type="GO" id="GO:0010038">
    <property type="term" value="P:response to metal ion"/>
    <property type="evidence" value="ECO:0007669"/>
    <property type="project" value="InterPro"/>
</dbReference>
<name>A0A1J1C7L9_CALAY</name>
<evidence type="ECO:0000256" key="1">
    <source>
        <dbReference type="ARBA" id="ARBA00010169"/>
    </source>
</evidence>
<dbReference type="InterPro" id="IPR015867">
    <property type="entry name" value="N-reg_PII/ATP_PRibTrfase_C"/>
</dbReference>
<protein>
    <submittedName>
        <fullName evidence="2">Divalent cation tolerance protein</fullName>
    </submittedName>
</protein>
<gene>
    <name evidence="2" type="ORF">Cabys_1936</name>
</gene>
<sequence length="82" mass="9469">MENGLAACCNLIPGLTSIYTWKGKVQKDAEVLMMIKTDDRQYQKLEQTIKELHPYEVPEVIALDIKRGSKDYLKWIQEVVSL</sequence>
<dbReference type="GO" id="GO:0005507">
    <property type="term" value="F:copper ion binding"/>
    <property type="evidence" value="ECO:0007669"/>
    <property type="project" value="TreeGrafter"/>
</dbReference>
<dbReference type="PANTHER" id="PTHR23419:SF8">
    <property type="entry name" value="FI09726P"/>
    <property type="match status" value="1"/>
</dbReference>
<dbReference type="Proteomes" id="UP000183868">
    <property type="component" value="Chromosome"/>
</dbReference>
<dbReference type="PANTHER" id="PTHR23419">
    <property type="entry name" value="DIVALENT CATION TOLERANCE CUTA-RELATED"/>
    <property type="match status" value="1"/>
</dbReference>
<comment type="similarity">
    <text evidence="1">Belongs to the CutA family.</text>
</comment>
<dbReference type="SUPFAM" id="SSF54913">
    <property type="entry name" value="GlnB-like"/>
    <property type="match status" value="1"/>
</dbReference>
<accession>A0A1J1C7L9</accession>
<dbReference type="AlphaFoldDB" id="A0A1J1C7L9"/>
<evidence type="ECO:0000313" key="3">
    <source>
        <dbReference type="Proteomes" id="UP000183868"/>
    </source>
</evidence>